<evidence type="ECO:0008006" key="3">
    <source>
        <dbReference type="Google" id="ProtNLM"/>
    </source>
</evidence>
<gene>
    <name evidence="1" type="ORF">Voc01_074980</name>
</gene>
<dbReference type="EMBL" id="BOPH01000102">
    <property type="protein sequence ID" value="GIJ72581.1"/>
    <property type="molecule type" value="Genomic_DNA"/>
</dbReference>
<evidence type="ECO:0000313" key="1">
    <source>
        <dbReference type="EMBL" id="GIJ72581.1"/>
    </source>
</evidence>
<proteinExistence type="predicted"/>
<accession>A0A8J4EFC6</accession>
<dbReference type="Pfam" id="PF10604">
    <property type="entry name" value="Polyketide_cyc2"/>
    <property type="match status" value="1"/>
</dbReference>
<comment type="caution">
    <text evidence="1">The sequence shown here is derived from an EMBL/GenBank/DDBJ whole genome shotgun (WGS) entry which is preliminary data.</text>
</comment>
<name>A0A8J4EFC6_9ACTN</name>
<sequence length="159" mass="17822">MQSLDTDQLSIHIVAPPDVVYDLVADVTRTPEFSPEILRCTWLDGATGPAVGARFEAVNKVSRGPAWKNRPVVTVARPGHEFAFSRTEPFSGTLVWRYRLEPDGGGTLLTESYEVTRPISRLGWFIIGRLFGCRNRRADLHDGMRRTLDRVRDAAERAA</sequence>
<reference evidence="1" key="1">
    <citation type="submission" date="2021-01" db="EMBL/GenBank/DDBJ databases">
        <title>Whole genome shotgun sequence of Virgisporangium ochraceum NBRC 16418.</title>
        <authorList>
            <person name="Komaki H."/>
            <person name="Tamura T."/>
        </authorList>
    </citation>
    <scope>NUCLEOTIDE SEQUENCE</scope>
    <source>
        <strain evidence="1">NBRC 16418</strain>
    </source>
</reference>
<dbReference type="SUPFAM" id="SSF55961">
    <property type="entry name" value="Bet v1-like"/>
    <property type="match status" value="1"/>
</dbReference>
<keyword evidence="2" id="KW-1185">Reference proteome</keyword>
<evidence type="ECO:0000313" key="2">
    <source>
        <dbReference type="Proteomes" id="UP000635606"/>
    </source>
</evidence>
<dbReference type="InterPro" id="IPR023393">
    <property type="entry name" value="START-like_dom_sf"/>
</dbReference>
<dbReference type="RefSeq" id="WP_203932431.1">
    <property type="nucleotide sequence ID" value="NZ_BOPH01000102.1"/>
</dbReference>
<dbReference type="Proteomes" id="UP000635606">
    <property type="component" value="Unassembled WGS sequence"/>
</dbReference>
<dbReference type="InterPro" id="IPR019587">
    <property type="entry name" value="Polyketide_cyclase/dehydratase"/>
</dbReference>
<dbReference type="AlphaFoldDB" id="A0A8J4EFC6"/>
<dbReference type="CDD" id="cd07812">
    <property type="entry name" value="SRPBCC"/>
    <property type="match status" value="1"/>
</dbReference>
<organism evidence="1 2">
    <name type="scientific">Virgisporangium ochraceum</name>
    <dbReference type="NCBI Taxonomy" id="65505"/>
    <lineage>
        <taxon>Bacteria</taxon>
        <taxon>Bacillati</taxon>
        <taxon>Actinomycetota</taxon>
        <taxon>Actinomycetes</taxon>
        <taxon>Micromonosporales</taxon>
        <taxon>Micromonosporaceae</taxon>
        <taxon>Virgisporangium</taxon>
    </lineage>
</organism>
<dbReference type="Gene3D" id="3.30.530.20">
    <property type="match status" value="1"/>
</dbReference>
<protein>
    <recommendedName>
        <fullName evidence="3">Polyketide cyclase/dehydrase</fullName>
    </recommendedName>
</protein>